<dbReference type="EMBL" id="CAJNNW010006670">
    <property type="protein sequence ID" value="CAE8648518.1"/>
    <property type="molecule type" value="Genomic_DNA"/>
</dbReference>
<evidence type="ECO:0000313" key="4">
    <source>
        <dbReference type="Proteomes" id="UP000654075"/>
    </source>
</evidence>
<reference evidence="2" key="1">
    <citation type="submission" date="2021-02" db="EMBL/GenBank/DDBJ databases">
        <authorList>
            <person name="Dougan E. K."/>
            <person name="Rhodes N."/>
            <person name="Thang M."/>
            <person name="Chan C."/>
        </authorList>
    </citation>
    <scope>NUCLEOTIDE SEQUENCE</scope>
</reference>
<feature type="domain" description="Carboxylesterase type B" evidence="1">
    <location>
        <begin position="110"/>
        <end position="267"/>
    </location>
</feature>
<dbReference type="Proteomes" id="UP000626109">
    <property type="component" value="Unassembled WGS sequence"/>
</dbReference>
<keyword evidence="4" id="KW-1185">Reference proteome</keyword>
<dbReference type="PANTHER" id="PTHR11559">
    <property type="entry name" value="CARBOXYLESTERASE"/>
    <property type="match status" value="1"/>
</dbReference>
<dbReference type="InterPro" id="IPR019819">
    <property type="entry name" value="Carboxylesterase_B_CS"/>
</dbReference>
<dbReference type="AlphaFoldDB" id="A0A813DF31"/>
<dbReference type="Proteomes" id="UP000654075">
    <property type="component" value="Unassembled WGS sequence"/>
</dbReference>
<evidence type="ECO:0000313" key="2">
    <source>
        <dbReference type="EMBL" id="CAE8585085.1"/>
    </source>
</evidence>
<dbReference type="PROSITE" id="PS00941">
    <property type="entry name" value="CARBOXYLESTERASE_B_2"/>
    <property type="match status" value="1"/>
</dbReference>
<dbReference type="EMBL" id="CAJNNV010001452">
    <property type="protein sequence ID" value="CAE8585085.1"/>
    <property type="molecule type" value="Genomic_DNA"/>
</dbReference>
<dbReference type="Gene3D" id="3.40.50.1820">
    <property type="entry name" value="alpha/beta hydrolase"/>
    <property type="match status" value="1"/>
</dbReference>
<protein>
    <recommendedName>
        <fullName evidence="1">Carboxylesterase type B domain-containing protein</fullName>
    </recommendedName>
</protein>
<accession>A0A813DF31</accession>
<evidence type="ECO:0000313" key="3">
    <source>
        <dbReference type="EMBL" id="CAE8648518.1"/>
    </source>
</evidence>
<organism evidence="2 4">
    <name type="scientific">Polarella glacialis</name>
    <name type="common">Dinoflagellate</name>
    <dbReference type="NCBI Taxonomy" id="89957"/>
    <lineage>
        <taxon>Eukaryota</taxon>
        <taxon>Sar</taxon>
        <taxon>Alveolata</taxon>
        <taxon>Dinophyceae</taxon>
        <taxon>Suessiales</taxon>
        <taxon>Suessiaceae</taxon>
        <taxon>Polarella</taxon>
    </lineage>
</organism>
<dbReference type="OrthoDB" id="9000293at2759"/>
<proteinExistence type="predicted"/>
<dbReference type="InterPro" id="IPR002018">
    <property type="entry name" value="CarbesteraseB"/>
</dbReference>
<gene>
    <name evidence="2" type="ORF">PGLA1383_LOCUS4005</name>
    <name evidence="3" type="ORF">PGLA2088_LOCUS6633</name>
</gene>
<name>A0A813DF31_POLGL</name>
<sequence>MQLDLMQAGWDSRDSKEAAILSALQMVVDRRAAGSHCSELPVTLAAHAWRYNQGQLLSCFALGNSSGQVDTAACSMSCQFLPAVSIQLRCTAAGLVGQAPEGECRHVRDTAIVETTGGSVRGLLRPTLWLAPGERQPSVMLTRSFWGLPYADPPERFRAPRPLSSKWQGIQDLPDYYAEGFSPKTHCAGNAPLDDGKGSEDCLYLDVYTPPHASAESPMPVLVFLFGGGFVAGDAWQNGHFDGIRRAVDESVVLVVVSMRTGYLGHLWLPSLRMAALGIMLSRTSGWHSAGYRPTSRASGAILGA</sequence>
<dbReference type="Pfam" id="PF00135">
    <property type="entry name" value="COesterase"/>
    <property type="match status" value="1"/>
</dbReference>
<comment type="caution">
    <text evidence="2">The sequence shown here is derived from an EMBL/GenBank/DDBJ whole genome shotgun (WGS) entry which is preliminary data.</text>
</comment>
<dbReference type="InterPro" id="IPR050309">
    <property type="entry name" value="Type-B_Carboxylest/Lipase"/>
</dbReference>
<evidence type="ECO:0000259" key="1">
    <source>
        <dbReference type="Pfam" id="PF00135"/>
    </source>
</evidence>
<dbReference type="SUPFAM" id="SSF53474">
    <property type="entry name" value="alpha/beta-Hydrolases"/>
    <property type="match status" value="1"/>
</dbReference>
<dbReference type="InterPro" id="IPR029058">
    <property type="entry name" value="AB_hydrolase_fold"/>
</dbReference>